<name>A0ABN2DRS6_9ACTN</name>
<protein>
    <recommendedName>
        <fullName evidence="3">Zinc-binding alcohol dehydrogenase family protein</fullName>
    </recommendedName>
</protein>
<accession>A0ABN2DRS6</accession>
<evidence type="ECO:0000313" key="1">
    <source>
        <dbReference type="EMBL" id="GAA1584667.1"/>
    </source>
</evidence>
<dbReference type="RefSeq" id="WP_344191915.1">
    <property type="nucleotide sequence ID" value="NZ_BAAAND010000006.1"/>
</dbReference>
<comment type="caution">
    <text evidence="1">The sequence shown here is derived from an EMBL/GenBank/DDBJ whole genome shotgun (WGS) entry which is preliminary data.</text>
</comment>
<dbReference type="Pfam" id="PF13602">
    <property type="entry name" value="ADH_zinc_N_2"/>
    <property type="match status" value="1"/>
</dbReference>
<dbReference type="EMBL" id="BAAAND010000006">
    <property type="protein sequence ID" value="GAA1584667.1"/>
    <property type="molecule type" value="Genomic_DNA"/>
</dbReference>
<keyword evidence="2" id="KW-1185">Reference proteome</keyword>
<dbReference type="Gene3D" id="3.90.180.10">
    <property type="entry name" value="Medium-chain alcohol dehydrogenases, catalytic domain"/>
    <property type="match status" value="1"/>
</dbReference>
<sequence>MTEFERFVGQLSEDEADRGRRLFRPLRVERGELFVRQFTPARGITPQVVRAVPDGARLTMLSRAAEAGDLTTTVAKTLPLTDAQQALDLLATGGAGGKLVLLP</sequence>
<dbReference type="Proteomes" id="UP001500190">
    <property type="component" value="Unassembled WGS sequence"/>
</dbReference>
<evidence type="ECO:0000313" key="2">
    <source>
        <dbReference type="Proteomes" id="UP001500190"/>
    </source>
</evidence>
<proteinExistence type="predicted"/>
<gene>
    <name evidence="1" type="ORF">GCM10009742_32690</name>
</gene>
<evidence type="ECO:0008006" key="3">
    <source>
        <dbReference type="Google" id="ProtNLM"/>
    </source>
</evidence>
<dbReference type="Gene3D" id="3.40.50.720">
    <property type="entry name" value="NAD(P)-binding Rossmann-like Domain"/>
    <property type="match status" value="1"/>
</dbReference>
<organism evidence="1 2">
    <name type="scientific">Kribbella karoonensis</name>
    <dbReference type="NCBI Taxonomy" id="324851"/>
    <lineage>
        <taxon>Bacteria</taxon>
        <taxon>Bacillati</taxon>
        <taxon>Actinomycetota</taxon>
        <taxon>Actinomycetes</taxon>
        <taxon>Propionibacteriales</taxon>
        <taxon>Kribbellaceae</taxon>
        <taxon>Kribbella</taxon>
    </lineage>
</organism>
<reference evidence="1 2" key="1">
    <citation type="journal article" date="2019" name="Int. J. Syst. Evol. Microbiol.">
        <title>The Global Catalogue of Microorganisms (GCM) 10K type strain sequencing project: providing services to taxonomists for standard genome sequencing and annotation.</title>
        <authorList>
            <consortium name="The Broad Institute Genomics Platform"/>
            <consortium name="The Broad Institute Genome Sequencing Center for Infectious Disease"/>
            <person name="Wu L."/>
            <person name="Ma J."/>
        </authorList>
    </citation>
    <scope>NUCLEOTIDE SEQUENCE [LARGE SCALE GENOMIC DNA]</scope>
    <source>
        <strain evidence="1 2">JCM 14304</strain>
    </source>
</reference>